<evidence type="ECO:0000256" key="1">
    <source>
        <dbReference type="SAM" id="MobiDB-lite"/>
    </source>
</evidence>
<keyword evidence="3" id="KW-1185">Reference proteome</keyword>
<gene>
    <name evidence="2" type="ORF">NQV15_05595</name>
</gene>
<feature type="compositionally biased region" description="Basic and acidic residues" evidence="1">
    <location>
        <begin position="238"/>
        <end position="248"/>
    </location>
</feature>
<dbReference type="InterPro" id="IPR043857">
    <property type="entry name" value="DUF5819"/>
</dbReference>
<dbReference type="Pfam" id="PF19136">
    <property type="entry name" value="DUF5819"/>
    <property type="match status" value="1"/>
</dbReference>
<dbReference type="EMBL" id="CP102173">
    <property type="protein sequence ID" value="UUP14784.1"/>
    <property type="molecule type" value="Genomic_DNA"/>
</dbReference>
<dbReference type="Proteomes" id="UP001316184">
    <property type="component" value="Chromosome"/>
</dbReference>
<name>A0ABY5MC71_9ACTN</name>
<dbReference type="RefSeq" id="WP_232398649.1">
    <property type="nucleotide sequence ID" value="NZ_CP102173.1"/>
</dbReference>
<proteinExistence type="predicted"/>
<protein>
    <submittedName>
        <fullName evidence="2">DUF5819 family protein</fullName>
    </submittedName>
</protein>
<feature type="region of interest" description="Disordered" evidence="1">
    <location>
        <begin position="203"/>
        <end position="248"/>
    </location>
</feature>
<evidence type="ECO:0000313" key="3">
    <source>
        <dbReference type="Proteomes" id="UP001316184"/>
    </source>
</evidence>
<accession>A0ABY5MC71</accession>
<sequence>MPRPTLRSCFIAVAVAIVGLHLAAVTLAALPPNRYSDAARGQTAYLNPYFTQNWRLFAPSPIAEDRSLRFQGAYLDADGRPARTPWVDWTAVELDLVRHRVVGGRAGYVTNKLVPSLRSRTSAMDTGQQLVVTGAPQADPPSWDALTRALRSAGTPAASLRGFLRYERAATQLGTDVLQSRFPQLDLTAVRYSVRRQGVVPYAARGGSQAERDAARPATTDDVGGWRRPTPGSSAERTAVRGFDRRHR</sequence>
<evidence type="ECO:0000313" key="2">
    <source>
        <dbReference type="EMBL" id="UUP14784.1"/>
    </source>
</evidence>
<organism evidence="2 3">
    <name type="scientific">Aeromicrobium wangtongii</name>
    <dbReference type="NCBI Taxonomy" id="2969247"/>
    <lineage>
        <taxon>Bacteria</taxon>
        <taxon>Bacillati</taxon>
        <taxon>Actinomycetota</taxon>
        <taxon>Actinomycetes</taxon>
        <taxon>Propionibacteriales</taxon>
        <taxon>Nocardioidaceae</taxon>
        <taxon>Aeromicrobium</taxon>
    </lineage>
</organism>
<reference evidence="2 3" key="1">
    <citation type="submission" date="2022-08" db="EMBL/GenBank/DDBJ databases">
        <title>novel species in genus Aeromicrobium.</title>
        <authorList>
            <person name="Ye L."/>
        </authorList>
    </citation>
    <scope>NUCLEOTIDE SEQUENCE [LARGE SCALE GENOMIC DNA]</scope>
    <source>
        <strain evidence="3">zg-Y1379</strain>
    </source>
</reference>